<evidence type="ECO:0000313" key="13">
    <source>
        <dbReference type="Proteomes" id="UP000238937"/>
    </source>
</evidence>
<dbReference type="Pfam" id="PF02518">
    <property type="entry name" value="HATPase_c"/>
    <property type="match status" value="1"/>
</dbReference>
<dbReference type="InterPro" id="IPR004358">
    <property type="entry name" value="Sig_transdc_His_kin-like_C"/>
</dbReference>
<dbReference type="InterPro" id="IPR003594">
    <property type="entry name" value="HATPase_dom"/>
</dbReference>
<dbReference type="SMART" id="SM00073">
    <property type="entry name" value="HPT"/>
    <property type="match status" value="1"/>
</dbReference>
<dbReference type="FunFam" id="3.30.565.10:FF:000016">
    <property type="entry name" value="Chemotaxis protein CheA, putative"/>
    <property type="match status" value="1"/>
</dbReference>
<dbReference type="InterPro" id="IPR008207">
    <property type="entry name" value="Sig_transdc_His_kin_Hpt_dom"/>
</dbReference>
<accession>A0A2T1GJ16</accession>
<dbReference type="SUPFAM" id="SSF52172">
    <property type="entry name" value="CheY-like"/>
    <property type="match status" value="1"/>
</dbReference>
<dbReference type="Proteomes" id="UP000238937">
    <property type="component" value="Unassembled WGS sequence"/>
</dbReference>
<dbReference type="PANTHER" id="PTHR43395">
    <property type="entry name" value="SENSOR HISTIDINE KINASE CHEA"/>
    <property type="match status" value="1"/>
</dbReference>
<evidence type="ECO:0000256" key="1">
    <source>
        <dbReference type="ARBA" id="ARBA00000085"/>
    </source>
</evidence>
<dbReference type="GO" id="GO:0004673">
    <property type="term" value="F:protein histidine kinase activity"/>
    <property type="evidence" value="ECO:0007669"/>
    <property type="project" value="UniProtKB-EC"/>
</dbReference>
<dbReference type="InterPro" id="IPR005467">
    <property type="entry name" value="His_kinase_dom"/>
</dbReference>
<dbReference type="EC" id="2.7.13.3" evidence="2"/>
<dbReference type="CDD" id="cd00156">
    <property type="entry name" value="REC"/>
    <property type="match status" value="1"/>
</dbReference>
<feature type="modified residue" description="Phosphohistidine" evidence="7">
    <location>
        <position position="50"/>
    </location>
</feature>
<dbReference type="Pfam" id="PF01627">
    <property type="entry name" value="Hpt"/>
    <property type="match status" value="1"/>
</dbReference>
<reference evidence="12 13" key="1">
    <citation type="submission" date="2018-03" db="EMBL/GenBank/DDBJ databases">
        <title>The ancient ancestry and fast evolution of plastids.</title>
        <authorList>
            <person name="Moore K.R."/>
            <person name="Magnabosco C."/>
            <person name="Momper L."/>
            <person name="Gold D.A."/>
            <person name="Bosak T."/>
            <person name="Fournier G.P."/>
        </authorList>
    </citation>
    <scope>NUCLEOTIDE SEQUENCE [LARGE SCALE GENOMIC DNA]</scope>
    <source>
        <strain evidence="12 13">CCALA 037</strain>
    </source>
</reference>
<evidence type="ECO:0000256" key="7">
    <source>
        <dbReference type="PROSITE-ProRule" id="PRU00110"/>
    </source>
</evidence>
<dbReference type="PANTHER" id="PTHR43395:SF1">
    <property type="entry name" value="CHEMOTAXIS PROTEIN CHEA"/>
    <property type="match status" value="1"/>
</dbReference>
<name>A0A2T1GJ16_9CYAN</name>
<dbReference type="Pfam" id="PF00072">
    <property type="entry name" value="Response_reg"/>
    <property type="match status" value="1"/>
</dbReference>
<feature type="domain" description="Histidine kinase" evidence="9">
    <location>
        <begin position="675"/>
        <end position="908"/>
    </location>
</feature>
<evidence type="ECO:0000256" key="6">
    <source>
        <dbReference type="ARBA" id="ARBA00023012"/>
    </source>
</evidence>
<keyword evidence="5" id="KW-0418">Kinase</keyword>
<dbReference type="Gene3D" id="3.30.565.10">
    <property type="entry name" value="Histidine kinase-like ATPase, C-terminal domain"/>
    <property type="match status" value="1"/>
</dbReference>
<evidence type="ECO:0000313" key="12">
    <source>
        <dbReference type="EMBL" id="PSB57778.1"/>
    </source>
</evidence>
<evidence type="ECO:0000259" key="10">
    <source>
        <dbReference type="PROSITE" id="PS50110"/>
    </source>
</evidence>
<evidence type="ECO:0000256" key="3">
    <source>
        <dbReference type="ARBA" id="ARBA00022553"/>
    </source>
</evidence>
<dbReference type="PROSITE" id="PS50894">
    <property type="entry name" value="HPT"/>
    <property type="match status" value="1"/>
</dbReference>
<dbReference type="InterPro" id="IPR001789">
    <property type="entry name" value="Sig_transdc_resp-reg_receiver"/>
</dbReference>
<dbReference type="SUPFAM" id="SSF50341">
    <property type="entry name" value="CheW-like"/>
    <property type="match status" value="1"/>
</dbReference>
<comment type="caution">
    <text evidence="12">The sequence shown here is derived from an EMBL/GenBank/DDBJ whole genome shotgun (WGS) entry which is preliminary data.</text>
</comment>
<keyword evidence="4" id="KW-0808">Transferase</keyword>
<dbReference type="Gene3D" id="1.20.120.160">
    <property type="entry name" value="HPT domain"/>
    <property type="match status" value="1"/>
</dbReference>
<evidence type="ECO:0000259" key="9">
    <source>
        <dbReference type="PROSITE" id="PS50109"/>
    </source>
</evidence>
<feature type="domain" description="HPt" evidence="11">
    <location>
        <begin position="4"/>
        <end position="107"/>
    </location>
</feature>
<dbReference type="SUPFAM" id="SSF47226">
    <property type="entry name" value="Histidine-containing phosphotransfer domain, HPT domain"/>
    <property type="match status" value="1"/>
</dbReference>
<evidence type="ECO:0000256" key="5">
    <source>
        <dbReference type="ARBA" id="ARBA00022777"/>
    </source>
</evidence>
<keyword evidence="3 8" id="KW-0597">Phosphoprotein</keyword>
<dbReference type="PROSITE" id="PS50109">
    <property type="entry name" value="HIS_KIN"/>
    <property type="match status" value="1"/>
</dbReference>
<dbReference type="RefSeq" id="WP_106302118.1">
    <property type="nucleotide sequence ID" value="NZ_PVWO01000062.1"/>
</dbReference>
<evidence type="ECO:0000256" key="4">
    <source>
        <dbReference type="ARBA" id="ARBA00022679"/>
    </source>
</evidence>
<sequence length="1248" mass="136031">MTDDLDFQESLDRYFEIEAAELLQTIEQTLLSLVQEKTIERVHTLMRAAHTIKGSAANCGFKTIETIAHHLEDVFQALYPPELEIDPELGLLLMEGYDCLYDPLSALLAGVPYDEAATLERTASLFARLQTHLGDFFGRETPLPTAAELGFDVIGSIFTDSIPQDLEDLSIAIASQNVGRVQESLNSLAEFLLELGGSYSLPGIAAIAKMTIAALERHPARVLELAPIALANFQQAQIAIVGGDRSVGGEVSSDLAAWGDSVPQTTATVTGEASSAEWLSLVDDETTPAEATTNQSDASEWLSLVDDDTTPAEATTTTESDAAQWLSLVDDETTPAEATTTTESDAAQWLSLVGDETTPAETTTAESDAAQWLSLVGDETTSTEATTTTESDAAQWLSLVDNDTTPAATTTAESDAAEWLSLVDNDTTTTTETTTTSDATVSSEWLSLVDNTTPSEIYDEPQEHDRLHQTVDADLEIVEIGSFEPESDNYRLAPDRTEYLVEAIDSSQLTHISNANSQLALSTQSGIDRIFQSIWLGQPAAATDDLDSSAPERTAPEREAVPDALVSVRVATIQLERLSHAIGELTIDDNQQFLRAEQLQRLAQSTVEQYRRCEQKLRLVSDWADKNATIDERQKMAARGKQATKNKPKKGKKAANEIAAHFDSLELDVYSDLSISIQNLTDELAELGLKVSNLAEMTQRSRMTLGKRKQLLADAQSELFEARMVEIAGVLNRFPRLLQQMVASHRKPAQLQLIGSEVSIDKIIAEKLYDPLLHLVRNAYDHGIEPPETRASQGKSPTGQLTIQVYHQGNRTKIEVSDDGQGLNWDKIRQRAIDMHLLPASHAATEAELAEIMFAPGFSTADKVNDLSGRGIGLDVVRDRIGALQGTIDVRSVAGKGTTFVMQFPLNLTTTRLMICESQGFVHALRSDAISQVLLPSPDRIVSQSLLSDRDSSTFLRWGEGAEQKLIPIYAVNSLLDYRCQIVAGDLTASTLFPIQSKHSINALLLLEIEDEQICLEVSRILMEQELVVKSLGQTFELPNYIQGYSVLGDGSLTLALDPVELIARVRSSTAAVAQSIPAKAPTIPATTQPALAPASDSPLPEEVAATLGDLNNRNSTTAGRQIQVLVVDDSLVQRQSLARSLTKAGCQVIQASHGREGILRLQEHPRIRLVVCDIEMPQMNGFEFLSYCRQDPKFSQIPIVMLTTRGGQKHRDLAMTLGAKDYLTKPQSDRDLLDIIATLAQPSEVGV</sequence>
<dbReference type="Gene3D" id="3.40.50.2300">
    <property type="match status" value="1"/>
</dbReference>
<dbReference type="InterPro" id="IPR036890">
    <property type="entry name" value="HATPase_C_sf"/>
</dbReference>
<dbReference type="SMART" id="SM00387">
    <property type="entry name" value="HATPase_c"/>
    <property type="match status" value="1"/>
</dbReference>
<gene>
    <name evidence="12" type="ORF">C7B77_07210</name>
</gene>
<dbReference type="PROSITE" id="PS50110">
    <property type="entry name" value="RESPONSE_REGULATORY"/>
    <property type="match status" value="1"/>
</dbReference>
<dbReference type="InterPro" id="IPR011006">
    <property type="entry name" value="CheY-like_superfamily"/>
</dbReference>
<dbReference type="Pfam" id="PF01584">
    <property type="entry name" value="CheW"/>
    <property type="match status" value="1"/>
</dbReference>
<dbReference type="SUPFAM" id="SSF55874">
    <property type="entry name" value="ATPase domain of HSP90 chaperone/DNA topoisomerase II/histidine kinase"/>
    <property type="match status" value="1"/>
</dbReference>
<dbReference type="InterPro" id="IPR036641">
    <property type="entry name" value="HPT_dom_sf"/>
</dbReference>
<keyword evidence="13" id="KW-1185">Reference proteome</keyword>
<dbReference type="AlphaFoldDB" id="A0A2T1GJ16"/>
<dbReference type="OrthoDB" id="291966at2"/>
<evidence type="ECO:0000259" key="11">
    <source>
        <dbReference type="PROSITE" id="PS50894"/>
    </source>
</evidence>
<dbReference type="GO" id="GO:0006935">
    <property type="term" value="P:chemotaxis"/>
    <property type="evidence" value="ECO:0007669"/>
    <property type="project" value="InterPro"/>
</dbReference>
<dbReference type="InterPro" id="IPR036061">
    <property type="entry name" value="CheW-like_dom_sf"/>
</dbReference>
<dbReference type="InterPro" id="IPR051315">
    <property type="entry name" value="Bact_Chemotaxis_CheA"/>
</dbReference>
<dbReference type="EMBL" id="PVWO01000062">
    <property type="protein sequence ID" value="PSB57778.1"/>
    <property type="molecule type" value="Genomic_DNA"/>
</dbReference>
<organism evidence="12 13">
    <name type="scientific">Chamaesiphon polymorphus CCALA 037</name>
    <dbReference type="NCBI Taxonomy" id="2107692"/>
    <lineage>
        <taxon>Bacteria</taxon>
        <taxon>Bacillati</taxon>
        <taxon>Cyanobacteriota</taxon>
        <taxon>Cyanophyceae</taxon>
        <taxon>Gomontiellales</taxon>
        <taxon>Chamaesiphonaceae</taxon>
        <taxon>Chamaesiphon</taxon>
    </lineage>
</organism>
<dbReference type="PRINTS" id="PR00344">
    <property type="entry name" value="BCTRLSENSOR"/>
</dbReference>
<protein>
    <recommendedName>
        <fullName evidence="2">histidine kinase</fullName>
        <ecNumber evidence="2">2.7.13.3</ecNumber>
    </recommendedName>
</protein>
<dbReference type="CDD" id="cd00088">
    <property type="entry name" value="HPT"/>
    <property type="match status" value="1"/>
</dbReference>
<comment type="catalytic activity">
    <reaction evidence="1">
        <text>ATP + protein L-histidine = ADP + protein N-phospho-L-histidine.</text>
        <dbReference type="EC" id="2.7.13.3"/>
    </reaction>
</comment>
<proteinExistence type="predicted"/>
<feature type="modified residue" description="4-aspartylphosphate" evidence="8">
    <location>
        <position position="1174"/>
    </location>
</feature>
<dbReference type="GO" id="GO:0000160">
    <property type="term" value="P:phosphorelay signal transduction system"/>
    <property type="evidence" value="ECO:0007669"/>
    <property type="project" value="UniProtKB-KW"/>
</dbReference>
<evidence type="ECO:0000256" key="8">
    <source>
        <dbReference type="PROSITE-ProRule" id="PRU00169"/>
    </source>
</evidence>
<dbReference type="Gene3D" id="2.30.30.40">
    <property type="entry name" value="SH3 Domains"/>
    <property type="match status" value="1"/>
</dbReference>
<dbReference type="InterPro" id="IPR002545">
    <property type="entry name" value="CheW-lke_dom"/>
</dbReference>
<feature type="domain" description="Response regulatory" evidence="10">
    <location>
        <begin position="1124"/>
        <end position="1241"/>
    </location>
</feature>
<dbReference type="SMART" id="SM00448">
    <property type="entry name" value="REC"/>
    <property type="match status" value="1"/>
</dbReference>
<evidence type="ECO:0000256" key="2">
    <source>
        <dbReference type="ARBA" id="ARBA00012438"/>
    </source>
</evidence>
<keyword evidence="6" id="KW-0902">Two-component regulatory system</keyword>